<keyword evidence="8" id="KW-0653">Protein transport</keyword>
<dbReference type="GO" id="GO:0015031">
    <property type="term" value="P:protein transport"/>
    <property type="evidence" value="ECO:0007669"/>
    <property type="project" value="UniProtKB-KW"/>
</dbReference>
<protein>
    <recommendedName>
        <fullName evidence="5">Probable RNA polymerase II nuclear localization protein SLC7A6OS</fullName>
    </recommendedName>
</protein>
<feature type="compositionally biased region" description="Acidic residues" evidence="10">
    <location>
        <begin position="247"/>
        <end position="261"/>
    </location>
</feature>
<sequence>MDSKPTLLRIKRKRYEEPLDTLLVQEQLQRQRLDKRIRKNSLGQDQMTHAPQIPKVFRFAETVEEKSFANESEALKLRDRINKWSSTPVTTQSTTDAQGPTKPVNQTRYRVIHEQRPNPNMPPVVQSSAEKAVKDMFQMFDAVKDESSNAKLLMDEDDEEADDIMCNFIPMVKEYLSLNDSMDEDYVYDVYYCDVTNNPASFAGANIASLVWFDDQNEEYMNDDSDSELGDFADEDSNAEDFYQNDYPDEVSDEDFEEQFEDGGSSDNFDEEYDFYYS</sequence>
<dbReference type="GO" id="GO:0005737">
    <property type="term" value="C:cytoplasm"/>
    <property type="evidence" value="ECO:0007669"/>
    <property type="project" value="UniProtKB-SubCell"/>
</dbReference>
<dbReference type="EMBL" id="MCGT01000007">
    <property type="protein sequence ID" value="ORX58044.1"/>
    <property type="molecule type" value="Genomic_DNA"/>
</dbReference>
<evidence type="ECO:0000256" key="7">
    <source>
        <dbReference type="ARBA" id="ARBA00022490"/>
    </source>
</evidence>
<accession>A0A1X2GNP2</accession>
<dbReference type="Pfam" id="PF08574">
    <property type="entry name" value="Iwr1"/>
    <property type="match status" value="1"/>
</dbReference>
<evidence type="ECO:0000256" key="10">
    <source>
        <dbReference type="SAM" id="MobiDB-lite"/>
    </source>
</evidence>
<evidence type="ECO:0000256" key="8">
    <source>
        <dbReference type="ARBA" id="ARBA00022927"/>
    </source>
</evidence>
<evidence type="ECO:0000313" key="13">
    <source>
        <dbReference type="Proteomes" id="UP000242146"/>
    </source>
</evidence>
<evidence type="ECO:0000259" key="11">
    <source>
        <dbReference type="Pfam" id="PF08574"/>
    </source>
</evidence>
<comment type="function">
    <text evidence="1">Directs RNA polymerase II nuclear import.</text>
</comment>
<comment type="subcellular location">
    <subcellularLocation>
        <location evidence="3">Cytoplasm</location>
    </subcellularLocation>
    <subcellularLocation>
        <location evidence="2">Nucleus</location>
    </subcellularLocation>
</comment>
<evidence type="ECO:0000313" key="12">
    <source>
        <dbReference type="EMBL" id="ORX58044.1"/>
    </source>
</evidence>
<evidence type="ECO:0000256" key="2">
    <source>
        <dbReference type="ARBA" id="ARBA00004123"/>
    </source>
</evidence>
<dbReference type="OrthoDB" id="6255506at2759"/>
<comment type="caution">
    <text evidence="12">The sequence shown here is derived from an EMBL/GenBank/DDBJ whole genome shotgun (WGS) entry which is preliminary data.</text>
</comment>
<name>A0A1X2GNP2_9FUNG</name>
<keyword evidence="7" id="KW-0963">Cytoplasm</keyword>
<dbReference type="PANTHER" id="PTHR31196">
    <property type="entry name" value="RNA POLYMERASE II NUCLEAR LOCALIZATION PROTEIN SLC7A6OS-RELATED"/>
    <property type="match status" value="1"/>
</dbReference>
<dbReference type="STRING" id="101127.A0A1X2GNP2"/>
<evidence type="ECO:0000256" key="1">
    <source>
        <dbReference type="ARBA" id="ARBA00003202"/>
    </source>
</evidence>
<dbReference type="GO" id="GO:0005634">
    <property type="term" value="C:nucleus"/>
    <property type="evidence" value="ECO:0007669"/>
    <property type="project" value="UniProtKB-SubCell"/>
</dbReference>
<evidence type="ECO:0000256" key="4">
    <source>
        <dbReference type="ARBA" id="ARBA00010218"/>
    </source>
</evidence>
<keyword evidence="6" id="KW-0813">Transport</keyword>
<dbReference type="InterPro" id="IPR013883">
    <property type="entry name" value="TF_Iwr1_dom"/>
</dbReference>
<feature type="region of interest" description="Disordered" evidence="10">
    <location>
        <begin position="221"/>
        <end position="269"/>
    </location>
</feature>
<dbReference type="InterPro" id="IPR040218">
    <property type="entry name" value="SLC7A6OS"/>
</dbReference>
<reference evidence="12 13" key="1">
    <citation type="submission" date="2016-07" db="EMBL/GenBank/DDBJ databases">
        <title>Pervasive Adenine N6-methylation of Active Genes in Fungi.</title>
        <authorList>
            <consortium name="DOE Joint Genome Institute"/>
            <person name="Mondo S.J."/>
            <person name="Dannebaum R.O."/>
            <person name="Kuo R.C."/>
            <person name="Labutti K."/>
            <person name="Haridas S."/>
            <person name="Kuo A."/>
            <person name="Salamov A."/>
            <person name="Ahrendt S.R."/>
            <person name="Lipzen A."/>
            <person name="Sullivan W."/>
            <person name="Andreopoulos W.B."/>
            <person name="Clum A."/>
            <person name="Lindquist E."/>
            <person name="Daum C."/>
            <person name="Ramamoorthy G.K."/>
            <person name="Gryganskyi A."/>
            <person name="Culley D."/>
            <person name="Magnuson J.K."/>
            <person name="James T.Y."/>
            <person name="O'Malley M.A."/>
            <person name="Stajich J.E."/>
            <person name="Spatafora J.W."/>
            <person name="Visel A."/>
            <person name="Grigoriev I.V."/>
        </authorList>
    </citation>
    <scope>NUCLEOTIDE SEQUENCE [LARGE SCALE GENOMIC DNA]</scope>
    <source>
        <strain evidence="12 13">NRRL 3301</strain>
    </source>
</reference>
<feature type="domain" description="Transcription factor Iwr1" evidence="11">
    <location>
        <begin position="184"/>
        <end position="250"/>
    </location>
</feature>
<evidence type="ECO:0000256" key="5">
    <source>
        <dbReference type="ARBA" id="ARBA00017036"/>
    </source>
</evidence>
<dbReference type="GO" id="GO:0032502">
    <property type="term" value="P:developmental process"/>
    <property type="evidence" value="ECO:0007669"/>
    <property type="project" value="TreeGrafter"/>
</dbReference>
<evidence type="ECO:0000256" key="6">
    <source>
        <dbReference type="ARBA" id="ARBA00022448"/>
    </source>
</evidence>
<comment type="similarity">
    <text evidence="4">Belongs to the IWR1/SLC7A6OS family.</text>
</comment>
<keyword evidence="13" id="KW-1185">Reference proteome</keyword>
<dbReference type="Proteomes" id="UP000242146">
    <property type="component" value="Unassembled WGS sequence"/>
</dbReference>
<organism evidence="12 13">
    <name type="scientific">Hesseltinella vesiculosa</name>
    <dbReference type="NCBI Taxonomy" id="101127"/>
    <lineage>
        <taxon>Eukaryota</taxon>
        <taxon>Fungi</taxon>
        <taxon>Fungi incertae sedis</taxon>
        <taxon>Mucoromycota</taxon>
        <taxon>Mucoromycotina</taxon>
        <taxon>Mucoromycetes</taxon>
        <taxon>Mucorales</taxon>
        <taxon>Cunninghamellaceae</taxon>
        <taxon>Hesseltinella</taxon>
    </lineage>
</organism>
<evidence type="ECO:0000256" key="9">
    <source>
        <dbReference type="ARBA" id="ARBA00023242"/>
    </source>
</evidence>
<keyword evidence="9" id="KW-0539">Nucleus</keyword>
<dbReference type="AlphaFoldDB" id="A0A1X2GNP2"/>
<feature type="compositionally biased region" description="Acidic residues" evidence="10">
    <location>
        <begin position="221"/>
        <end position="239"/>
    </location>
</feature>
<gene>
    <name evidence="12" type="ORF">DM01DRAFT_1333725</name>
</gene>
<proteinExistence type="inferred from homology"/>
<dbReference type="PANTHER" id="PTHR31196:SF2">
    <property type="entry name" value="RNA POLYMERASE II NUCLEAR LOCALIZATION PROTEIN SLC7A6OS-RELATED"/>
    <property type="match status" value="1"/>
</dbReference>
<evidence type="ECO:0000256" key="3">
    <source>
        <dbReference type="ARBA" id="ARBA00004496"/>
    </source>
</evidence>